<reference evidence="1 2" key="1">
    <citation type="submission" date="2019-10" db="EMBL/GenBank/DDBJ databases">
        <title>Dictyobacter vulcani sp. nov., within the class Ktedonobacteria, isolated from soil of volcanic Mt. Zao.</title>
        <authorList>
            <person name="Zheng Y."/>
            <person name="Wang C.M."/>
            <person name="Sakai Y."/>
            <person name="Abe K."/>
            <person name="Yokota A."/>
            <person name="Yabe S."/>
        </authorList>
    </citation>
    <scope>NUCLEOTIDE SEQUENCE [LARGE SCALE GENOMIC DNA]</scope>
    <source>
        <strain evidence="1 2">W12</strain>
    </source>
</reference>
<keyword evidence="2" id="KW-1185">Reference proteome</keyword>
<comment type="caution">
    <text evidence="1">The sequence shown here is derived from an EMBL/GenBank/DDBJ whole genome shotgun (WGS) entry which is preliminary data.</text>
</comment>
<protein>
    <submittedName>
        <fullName evidence="1">Uncharacterized protein</fullName>
    </submittedName>
</protein>
<dbReference type="AlphaFoldDB" id="A0A5J4KJV4"/>
<gene>
    <name evidence="1" type="ORF">KDW_39360</name>
</gene>
<proteinExistence type="predicted"/>
<evidence type="ECO:0000313" key="2">
    <source>
        <dbReference type="Proteomes" id="UP000326912"/>
    </source>
</evidence>
<evidence type="ECO:0000313" key="1">
    <source>
        <dbReference type="EMBL" id="GER89774.1"/>
    </source>
</evidence>
<dbReference type="EMBL" id="BKZW01000002">
    <property type="protein sequence ID" value="GER89774.1"/>
    <property type="molecule type" value="Genomic_DNA"/>
</dbReference>
<organism evidence="1 2">
    <name type="scientific">Dictyobacter vulcani</name>
    <dbReference type="NCBI Taxonomy" id="2607529"/>
    <lineage>
        <taxon>Bacteria</taxon>
        <taxon>Bacillati</taxon>
        <taxon>Chloroflexota</taxon>
        <taxon>Ktedonobacteria</taxon>
        <taxon>Ktedonobacterales</taxon>
        <taxon>Dictyobacteraceae</taxon>
        <taxon>Dictyobacter</taxon>
    </lineage>
</organism>
<sequence length="64" mass="7340">MNKKVNKGKFSLQGLFKKGSFRVDFDIGDKNQSTVSGDSITRNCRLVYFLQYCLDYGMRISHAI</sequence>
<name>A0A5J4KJV4_9CHLR</name>
<accession>A0A5J4KJV4</accession>
<dbReference type="Proteomes" id="UP000326912">
    <property type="component" value="Unassembled WGS sequence"/>
</dbReference>